<dbReference type="FlyBase" id="FBgn0016662">
    <property type="gene designation" value="HeT-A\gag"/>
</dbReference>
<feature type="compositionally biased region" description="Basic and acidic residues" evidence="1">
    <location>
        <begin position="854"/>
        <end position="864"/>
    </location>
</feature>
<feature type="region of interest" description="Disordered" evidence="1">
    <location>
        <begin position="1"/>
        <end position="51"/>
    </location>
</feature>
<evidence type="ECO:0000313" key="4">
    <source>
        <dbReference type="FlyBase" id="FBgn0016662"/>
    </source>
</evidence>
<dbReference type="AlphaFoldDB" id="Q6KC89"/>
<feature type="region of interest" description="Disordered" evidence="1">
    <location>
        <begin position="445"/>
        <end position="488"/>
    </location>
</feature>
<gene>
    <name evidence="4" type="primary">gag</name>
</gene>
<evidence type="ECO:0000256" key="1">
    <source>
        <dbReference type="SAM" id="MobiDB-lite"/>
    </source>
</evidence>
<feature type="region of interest" description="Disordered" evidence="1">
    <location>
        <begin position="854"/>
        <end position="884"/>
    </location>
</feature>
<dbReference type="EMBL" id="AJ635224">
    <property type="protein sequence ID" value="CAG25619.1"/>
    <property type="molecule type" value="Genomic_DNA"/>
</dbReference>
<name>Q6KC89_DROME</name>
<feature type="compositionally biased region" description="Basic residues" evidence="1">
    <location>
        <begin position="804"/>
        <end position="821"/>
    </location>
</feature>
<proteinExistence type="predicted"/>
<feature type="compositionally biased region" description="Low complexity" evidence="1">
    <location>
        <begin position="41"/>
        <end position="51"/>
    </location>
</feature>
<protein>
    <submittedName>
        <fullName evidence="3">Gag protein</fullName>
    </submittedName>
</protein>
<feature type="region of interest" description="Disordered" evidence="1">
    <location>
        <begin position="189"/>
        <end position="218"/>
    </location>
</feature>
<sequence length="951" mass="104015">MSDHHLFTDSSSDGEIHSITSSPEQRNSPFHLEISPMSHGSNNSQSNTSIISLKKLPLQPANKSSKNSSGAAIKIVNSLSHKGKENSNTNNAQNDPLSLTNTAAVTKGAKSSISKGKLPSPLSTSYTFKGKLHPKMTHTNATALTHTDASQREKIPTPATCTNAAAATNTDTDVKGAKLSDAMGNFPSLSHSDSMDKNLSSSTKIGPNALSPPTYTHTQTSKATYTNLEGCSKIPALANSDAHYKNANVSNSGEIFSPQIQIDEHKQEERPSTTLNAFWSIFNPKPDISKLSLNKKPANRSGNTGKRSISPHQRNASLRSSAQVDSNLNPNTSAMPTVGNLPAARTLSRPAAKRDLFNSSSKSPNEHPMSFSEVVAGTGPVSVAPSNPAPLTKTPGKRTNGELDSSSFKTPNKRLCATSNFKTPSIFPPLITPVFKSKAAQSVYEESKARNGPPRQPLPCSTNASARSAAAPPGIAPLPPQNTDAELPPWKIVPKSRRAPPILVNDVKEIVPLLEKLNYTAGVSSYTTRAIDGNGVRIQAKDMTAFNKIKEVLVANGFPLFTNQPKSERGFRVVIRHLHHSTPCSWIVEELLKLGFQARFVRNMTNPATGGPMRMFEVEIAMAKDGSHDKIISLKQIGGQRVDIERKNRTREPVQCYRCQGFRHAKNSCMKPPRCMKCAGDHLSSCCTKPRSTPATCVNCSGEHISAYKGCPTYKAEKQKLAANNINLNKIRTFKNATNNYYRRQGPPPHNNTPRLPHSSAILSKSIAAARQEAARKSMLNPYWQNSNDRKPRFSSHDMAIQKRLNKWRRNSSKIPKKGRIASKDNAKPRPVSKTSNPAQKHLENYQDMLQKERSELNDQEPKKGTTNPMRVGKDSPPTTSRAARASFKPRIIDEMTPSPRNHNLYLQKGYSDDPTTNLANRVDNLEQKIDILMALIIQGRNNNSDMDTST</sequence>
<feature type="domain" description="Pre-C2HC" evidence="2">
    <location>
        <begin position="584"/>
        <end position="654"/>
    </location>
</feature>
<evidence type="ECO:0000259" key="2">
    <source>
        <dbReference type="SMART" id="SM00596"/>
    </source>
</evidence>
<dbReference type="InterPro" id="IPR006579">
    <property type="entry name" value="Pre_C2HC_dom"/>
</dbReference>
<reference evidence="3" key="1">
    <citation type="journal article" date="2004" name="Mol. Biol. Evol.">
        <title>Genomic analysis of Drosophila melanogaster telomeres: full-length copies of HeT-A and TART elements at telomeres.</title>
        <authorList>
            <person name="Abad J.P."/>
        </authorList>
    </citation>
    <scope>NUCLEOTIDE SEQUENCE</scope>
    <source>
        <strain evidence="3">Y[1]</strain>
    </source>
</reference>
<feature type="region of interest" description="Disordered" evidence="1">
    <location>
        <begin position="804"/>
        <end position="842"/>
    </location>
</feature>
<accession>Q6KC89</accession>
<evidence type="ECO:0000313" key="3">
    <source>
        <dbReference type="EMBL" id="CAG25619.1"/>
    </source>
</evidence>
<feature type="compositionally biased region" description="Polar residues" evidence="1">
    <location>
        <begin position="300"/>
        <end position="335"/>
    </location>
</feature>
<dbReference type="SMART" id="SM00596">
    <property type="entry name" value="PRE_C2HC"/>
    <property type="match status" value="1"/>
</dbReference>
<feature type="compositionally biased region" description="Polar residues" evidence="1">
    <location>
        <begin position="8"/>
        <end position="28"/>
    </location>
</feature>
<dbReference type="Pfam" id="PF07530">
    <property type="entry name" value="PRE_C2HC"/>
    <property type="match status" value="1"/>
</dbReference>
<organism evidence="3">
    <name type="scientific">Drosophila melanogaster</name>
    <name type="common">Fruit fly</name>
    <dbReference type="NCBI Taxonomy" id="7227"/>
    <lineage>
        <taxon>Eukaryota</taxon>
        <taxon>Metazoa</taxon>
        <taxon>Ecdysozoa</taxon>
        <taxon>Arthropoda</taxon>
        <taxon>Hexapoda</taxon>
        <taxon>Insecta</taxon>
        <taxon>Pterygota</taxon>
        <taxon>Neoptera</taxon>
        <taxon>Endopterygota</taxon>
        <taxon>Diptera</taxon>
        <taxon>Brachycera</taxon>
        <taxon>Muscomorpha</taxon>
        <taxon>Ephydroidea</taxon>
        <taxon>Drosophilidae</taxon>
        <taxon>Drosophila</taxon>
        <taxon>Sophophora</taxon>
    </lineage>
</organism>
<feature type="region of interest" description="Disordered" evidence="1">
    <location>
        <begin position="289"/>
        <end position="411"/>
    </location>
</feature>